<dbReference type="Gene3D" id="1.20.1250.20">
    <property type="entry name" value="MFS general substrate transporter like domains"/>
    <property type="match status" value="2"/>
</dbReference>
<evidence type="ECO:0000256" key="5">
    <source>
        <dbReference type="ARBA" id="ARBA00023136"/>
    </source>
</evidence>
<evidence type="ECO:0000313" key="10">
    <source>
        <dbReference type="EMBL" id="ODR48680.1"/>
    </source>
</evidence>
<feature type="transmembrane region" description="Helical" evidence="6">
    <location>
        <begin position="171"/>
        <end position="191"/>
    </location>
</feature>
<proteinExistence type="predicted"/>
<evidence type="ECO:0000256" key="2">
    <source>
        <dbReference type="ARBA" id="ARBA00022448"/>
    </source>
</evidence>
<feature type="transmembrane region" description="Helical" evidence="6">
    <location>
        <begin position="362"/>
        <end position="381"/>
    </location>
</feature>
<evidence type="ECO:0000256" key="4">
    <source>
        <dbReference type="ARBA" id="ARBA00022989"/>
    </source>
</evidence>
<keyword evidence="3 6" id="KW-0812">Transmembrane</keyword>
<protein>
    <submittedName>
        <fullName evidence="8">Galactoside permease</fullName>
    </submittedName>
    <submittedName>
        <fullName evidence="10">MFS transporter</fullName>
    </submittedName>
</protein>
<dbReference type="Pfam" id="PF07690">
    <property type="entry name" value="MFS_1"/>
    <property type="match status" value="1"/>
</dbReference>
<evidence type="ECO:0000313" key="13">
    <source>
        <dbReference type="Proteomes" id="UP000094271"/>
    </source>
</evidence>
<dbReference type="EMBL" id="MCGH01000003">
    <property type="protein sequence ID" value="ODM03346.1"/>
    <property type="molecule type" value="Genomic_DNA"/>
</dbReference>
<feature type="transmembrane region" description="Helical" evidence="6">
    <location>
        <begin position="100"/>
        <end position="120"/>
    </location>
</feature>
<gene>
    <name evidence="9" type="ORF">BEH84_05455</name>
    <name evidence="10" type="ORF">BEI59_20045</name>
    <name evidence="8" type="ORF">BEI61_04141</name>
    <name evidence="11" type="ORF">BEI63_20265</name>
</gene>
<evidence type="ECO:0000259" key="7">
    <source>
        <dbReference type="PROSITE" id="PS50850"/>
    </source>
</evidence>
<evidence type="ECO:0000313" key="9">
    <source>
        <dbReference type="EMBL" id="ODM08131.1"/>
    </source>
</evidence>
<dbReference type="AlphaFoldDB" id="A0A1E3A529"/>
<dbReference type="SUPFAM" id="SSF103473">
    <property type="entry name" value="MFS general substrate transporter"/>
    <property type="match status" value="1"/>
</dbReference>
<dbReference type="EMBL" id="MEHA01000016">
    <property type="protein sequence ID" value="ODR48680.1"/>
    <property type="molecule type" value="Genomic_DNA"/>
</dbReference>
<feature type="transmembrane region" description="Helical" evidence="6">
    <location>
        <begin position="234"/>
        <end position="255"/>
    </location>
</feature>
<evidence type="ECO:0000313" key="12">
    <source>
        <dbReference type="Proteomes" id="UP000094067"/>
    </source>
</evidence>
<dbReference type="PROSITE" id="PS50850">
    <property type="entry name" value="MFS"/>
    <property type="match status" value="1"/>
</dbReference>
<dbReference type="EMBL" id="MEHD01000031">
    <property type="protein sequence ID" value="ODR52062.1"/>
    <property type="molecule type" value="Genomic_DNA"/>
</dbReference>
<feature type="domain" description="Major facilitator superfamily (MFS) profile" evidence="7">
    <location>
        <begin position="1"/>
        <end position="412"/>
    </location>
</feature>
<keyword evidence="14" id="KW-1185">Reference proteome</keyword>
<evidence type="ECO:0000256" key="1">
    <source>
        <dbReference type="ARBA" id="ARBA00004651"/>
    </source>
</evidence>
<dbReference type="GO" id="GO:0022857">
    <property type="term" value="F:transmembrane transporter activity"/>
    <property type="evidence" value="ECO:0007669"/>
    <property type="project" value="InterPro"/>
</dbReference>
<feature type="transmembrane region" description="Helical" evidence="6">
    <location>
        <begin position="300"/>
        <end position="318"/>
    </location>
</feature>
<dbReference type="Proteomes" id="UP000094271">
    <property type="component" value="Unassembled WGS sequence"/>
</dbReference>
<feature type="transmembrane region" description="Helical" evidence="6">
    <location>
        <begin position="324"/>
        <end position="341"/>
    </location>
</feature>
<feature type="transmembrane region" description="Helical" evidence="6">
    <location>
        <begin position="140"/>
        <end position="159"/>
    </location>
</feature>
<evidence type="ECO:0000313" key="11">
    <source>
        <dbReference type="EMBL" id="ODR52062.1"/>
    </source>
</evidence>
<evidence type="ECO:0000313" key="14">
    <source>
        <dbReference type="Proteomes" id="UP000094869"/>
    </source>
</evidence>
<dbReference type="Proteomes" id="UP000094869">
    <property type="component" value="Unassembled WGS sequence"/>
</dbReference>
<organism evidence="8 12">
    <name type="scientific">Eisenbergiella tayi</name>
    <dbReference type="NCBI Taxonomy" id="1432052"/>
    <lineage>
        <taxon>Bacteria</taxon>
        <taxon>Bacillati</taxon>
        <taxon>Bacillota</taxon>
        <taxon>Clostridia</taxon>
        <taxon>Lachnospirales</taxon>
        <taxon>Lachnospiraceae</taxon>
        <taxon>Eisenbergiella</taxon>
    </lineage>
</organism>
<name>A0A1E3A529_9FIRM</name>
<evidence type="ECO:0000256" key="3">
    <source>
        <dbReference type="ARBA" id="ARBA00022692"/>
    </source>
</evidence>
<keyword evidence="5 6" id="KW-0472">Membrane</keyword>
<feature type="transmembrane region" description="Helical" evidence="6">
    <location>
        <begin position="45"/>
        <end position="65"/>
    </location>
</feature>
<reference evidence="11 14" key="2">
    <citation type="submission" date="2016-08" db="EMBL/GenBank/DDBJ databases">
        <title>Characterization of Isolates of Eisenbergiella tayi Derived from Blood Cultures, Using Whole Genome Sequencing.</title>
        <authorList>
            <person name="Bernier A.-M."/>
            <person name="Burdz T."/>
            <person name="Wiebe D."/>
            <person name="Bernard K."/>
        </authorList>
    </citation>
    <scope>NUCLEOTIDE SEQUENCE [LARGE SCALE GENOMIC DNA]</scope>
    <source>
        <strain evidence="11 14">NML120146</strain>
    </source>
</reference>
<accession>A0A1E3A529</accession>
<dbReference type="InterPro" id="IPR011701">
    <property type="entry name" value="MFS"/>
</dbReference>
<keyword evidence="2" id="KW-0813">Transport</keyword>
<comment type="subcellular location">
    <subcellularLocation>
        <location evidence="1">Cell membrane</location>
        <topology evidence="1">Multi-pass membrane protein</topology>
    </subcellularLocation>
</comment>
<reference evidence="10 13" key="3">
    <citation type="submission" date="2016-08" db="EMBL/GenBank/DDBJ databases">
        <authorList>
            <person name="Seilhamer J.J."/>
        </authorList>
    </citation>
    <scope>NUCLEOTIDE SEQUENCE [LARGE SCALE GENOMIC DNA]</scope>
    <source>
        <strain evidence="10 13">NML150140-1</strain>
    </source>
</reference>
<evidence type="ECO:0000313" key="8">
    <source>
        <dbReference type="EMBL" id="ODM03346.1"/>
    </source>
</evidence>
<feature type="transmembrane region" description="Helical" evidence="6">
    <location>
        <begin position="77"/>
        <end position="94"/>
    </location>
</feature>
<comment type="caution">
    <text evidence="8">The sequence shown here is derived from an EMBL/GenBank/DDBJ whole genome shotgun (WGS) entry which is preliminary data.</text>
</comment>
<reference evidence="12 15" key="1">
    <citation type="submission" date="2016-07" db="EMBL/GenBank/DDBJ databases">
        <title>Characterization of isolates of Eisenbergiella tayi derived from blood cultures, using whole genome sequencing.</title>
        <authorList>
            <person name="Burdz T."/>
            <person name="Wiebe D."/>
            <person name="Huynh C."/>
            <person name="Bernard K."/>
        </authorList>
    </citation>
    <scope>NUCLEOTIDE SEQUENCE [LARGE SCALE GENOMIC DNA]</scope>
    <source>
        <strain evidence="8 12">NML 110608</strain>
        <strain evidence="9 15">NML 120489</strain>
    </source>
</reference>
<dbReference type="RefSeq" id="WP_044967280.1">
    <property type="nucleotide sequence ID" value="NZ_BAABXS010000001.1"/>
</dbReference>
<evidence type="ECO:0000313" key="15">
    <source>
        <dbReference type="Proteomes" id="UP000095003"/>
    </source>
</evidence>
<dbReference type="InterPro" id="IPR036259">
    <property type="entry name" value="MFS_trans_sf"/>
</dbReference>
<feature type="transmembrane region" description="Helical" evidence="6">
    <location>
        <begin position="387"/>
        <end position="408"/>
    </location>
</feature>
<dbReference type="PANTHER" id="PTHR23528:SF1">
    <property type="entry name" value="MAJOR FACILITATOR SUPERFAMILY (MFS) PROFILE DOMAIN-CONTAINING PROTEIN"/>
    <property type="match status" value="1"/>
</dbReference>
<evidence type="ECO:0000256" key="6">
    <source>
        <dbReference type="SAM" id="Phobius"/>
    </source>
</evidence>
<dbReference type="PANTHER" id="PTHR23528">
    <property type="match status" value="1"/>
</dbReference>
<sequence length="429" mass="46537">MKLNTKRTILVGLAFLSISAFWQLYDSIIPLILKNTFHISDTVSGGIMAMDNVLALFMLPFFGSLSDKVHTRLGRRTPFILCGTAAAVIAMLFLPFADNIVSLGLFVTALCVTLVAMGSYRSPAVSLMPDVTPKPLRSKANAIINLMGAVGGVISLILISTLIPKTGKPDYFPIFLVVALVMAASVLILLWKVKENPLREEREKIDLALDIEEGTVQEEGTVSAPMAPEVKRSLILILISVSFWFMGYNAVTTAFSKYAQIYWGIQGGGFANCLLVATIAAICSYIPVGAIASRIGRKKTILGGVVLLASMFALGATVKEYHVWINGLFALVGVAWAAINVNSYPMVVEMSKGSDIGKFTGFYYTFSMAAQIVTPILSGFLLEHVGYHTLFPYAALFVTAAFFTMLFVKHGDSKPIPKKSKLEAFDVDD</sequence>
<dbReference type="InterPro" id="IPR020846">
    <property type="entry name" value="MFS_dom"/>
</dbReference>
<feature type="transmembrane region" description="Helical" evidence="6">
    <location>
        <begin position="261"/>
        <end position="288"/>
    </location>
</feature>
<dbReference type="GO" id="GO:0005886">
    <property type="term" value="C:plasma membrane"/>
    <property type="evidence" value="ECO:0007669"/>
    <property type="project" value="UniProtKB-SubCell"/>
</dbReference>
<keyword evidence="4 6" id="KW-1133">Transmembrane helix</keyword>
<dbReference type="PATRIC" id="fig|1432052.3.peg.6040"/>
<dbReference type="Proteomes" id="UP000095003">
    <property type="component" value="Unassembled WGS sequence"/>
</dbReference>
<dbReference type="GeneID" id="93301324"/>
<feature type="transmembrane region" description="Helical" evidence="6">
    <location>
        <begin position="7"/>
        <end position="25"/>
    </location>
</feature>
<dbReference type="Proteomes" id="UP000094067">
    <property type="component" value="Unassembled WGS sequence"/>
</dbReference>
<dbReference type="OrthoDB" id="7584869at2"/>
<dbReference type="EMBL" id="MCGI01000006">
    <property type="protein sequence ID" value="ODM08131.1"/>
    <property type="molecule type" value="Genomic_DNA"/>
</dbReference>